<name>A0A8J8NB51_HALGN</name>
<sequence length="123" mass="14402">MIVAPSIQLIIFSLSVTRPDNLIIKKNYLQIYFITKQFKCDWSDFRILFTFEGICNVINILFILVFNHKISCVLNILVTLKFDLKWSNVTKLHYFPLAADDFTLYQSFGIFGFDSFIQMEPVS</sequence>
<evidence type="ECO:0000313" key="2">
    <source>
        <dbReference type="Proteomes" id="UP000785679"/>
    </source>
</evidence>
<dbReference type="EMBL" id="RRYP01029736">
    <property type="protein sequence ID" value="TNV71716.1"/>
    <property type="molecule type" value="Genomic_DNA"/>
</dbReference>
<keyword evidence="2" id="KW-1185">Reference proteome</keyword>
<dbReference type="Proteomes" id="UP000785679">
    <property type="component" value="Unassembled WGS sequence"/>
</dbReference>
<gene>
    <name evidence="1" type="ORF">FGO68_gene6862</name>
</gene>
<dbReference type="AlphaFoldDB" id="A0A8J8NB51"/>
<comment type="caution">
    <text evidence="1">The sequence shown here is derived from an EMBL/GenBank/DDBJ whole genome shotgun (WGS) entry which is preliminary data.</text>
</comment>
<accession>A0A8J8NB51</accession>
<organism evidence="1 2">
    <name type="scientific">Halteria grandinella</name>
    <dbReference type="NCBI Taxonomy" id="5974"/>
    <lineage>
        <taxon>Eukaryota</taxon>
        <taxon>Sar</taxon>
        <taxon>Alveolata</taxon>
        <taxon>Ciliophora</taxon>
        <taxon>Intramacronucleata</taxon>
        <taxon>Spirotrichea</taxon>
        <taxon>Stichotrichia</taxon>
        <taxon>Sporadotrichida</taxon>
        <taxon>Halteriidae</taxon>
        <taxon>Halteria</taxon>
    </lineage>
</organism>
<evidence type="ECO:0000313" key="1">
    <source>
        <dbReference type="EMBL" id="TNV71716.1"/>
    </source>
</evidence>
<proteinExistence type="predicted"/>
<protein>
    <submittedName>
        <fullName evidence="1">Uncharacterized protein</fullName>
    </submittedName>
</protein>
<reference evidence="1" key="1">
    <citation type="submission" date="2019-06" db="EMBL/GenBank/DDBJ databases">
        <authorList>
            <person name="Zheng W."/>
        </authorList>
    </citation>
    <scope>NUCLEOTIDE SEQUENCE</scope>
    <source>
        <strain evidence="1">QDHG01</strain>
    </source>
</reference>